<keyword evidence="2 5" id="KW-0808">Transferase</keyword>
<dbReference type="Gene3D" id="3.40.50.150">
    <property type="entry name" value="Vaccinia Virus protein VP39"/>
    <property type="match status" value="1"/>
</dbReference>
<keyword evidence="1 5" id="KW-0489">Methyltransferase</keyword>
<dbReference type="InterPro" id="IPR002935">
    <property type="entry name" value="SAM_O-MeTrfase"/>
</dbReference>
<dbReference type="EC" id="2.1.1.-" evidence="5"/>
<dbReference type="PANTHER" id="PTHR43167:SF1">
    <property type="entry name" value="PUTATIVE (AFU_ORTHOLOGUE AFUA_6G01830)-RELATED"/>
    <property type="match status" value="1"/>
</dbReference>
<feature type="compositionally biased region" description="Basic and acidic residues" evidence="4">
    <location>
        <begin position="179"/>
        <end position="188"/>
    </location>
</feature>
<dbReference type="EMBL" id="JBHSDJ010000132">
    <property type="protein sequence ID" value="MFC4249297.1"/>
    <property type="molecule type" value="Genomic_DNA"/>
</dbReference>
<evidence type="ECO:0000256" key="3">
    <source>
        <dbReference type="ARBA" id="ARBA00022691"/>
    </source>
</evidence>
<dbReference type="AlphaFoldDB" id="A0ABD5P4M8"/>
<name>A0ABD5P4M8_9EURY</name>
<accession>A0ABD5P4M8</accession>
<evidence type="ECO:0000256" key="2">
    <source>
        <dbReference type="ARBA" id="ARBA00022679"/>
    </source>
</evidence>
<dbReference type="PROSITE" id="PS51682">
    <property type="entry name" value="SAM_OMT_I"/>
    <property type="match status" value="1"/>
</dbReference>
<feature type="region of interest" description="Disordered" evidence="4">
    <location>
        <begin position="179"/>
        <end position="199"/>
    </location>
</feature>
<sequence length="235" mass="25919">MNVLTDDVARFVRAVGPDPDETLLEMDEHAAAEGFPHVGPEVGGFLRLLARLTDAERIFEFGSGYGYSAYWFADALPDDGEVVLTEVDEDELELAREYMAKGGYDDVARYELGDALETVDRYDGPFDVVLIDHQKYRYVDAFEAVRSKVPVGGAIVADNAMRAGPIQFEKLLEIVENEAKARRGQRPDEDIEGPDDVNEHTRGIADYLEAVTADPAFETIALPLGEGIAVSYRIA</sequence>
<dbReference type="GO" id="GO:0032259">
    <property type="term" value="P:methylation"/>
    <property type="evidence" value="ECO:0007669"/>
    <property type="project" value="UniProtKB-KW"/>
</dbReference>
<dbReference type="RefSeq" id="WP_246970564.1">
    <property type="nucleotide sequence ID" value="NZ_CP095397.1"/>
</dbReference>
<keyword evidence="3" id="KW-0949">S-adenosyl-L-methionine</keyword>
<dbReference type="InterPro" id="IPR029063">
    <property type="entry name" value="SAM-dependent_MTases_sf"/>
</dbReference>
<dbReference type="Proteomes" id="UP001595821">
    <property type="component" value="Unassembled WGS sequence"/>
</dbReference>
<dbReference type="CDD" id="cd02440">
    <property type="entry name" value="AdoMet_MTases"/>
    <property type="match status" value="1"/>
</dbReference>
<dbReference type="PANTHER" id="PTHR43167">
    <property type="entry name" value="PUTATIVE (AFU_ORTHOLOGUE AFUA_6G01830)-RELATED"/>
    <property type="match status" value="1"/>
</dbReference>
<organism evidence="5 6">
    <name type="scientific">Natribaculum luteum</name>
    <dbReference type="NCBI Taxonomy" id="1586232"/>
    <lineage>
        <taxon>Archaea</taxon>
        <taxon>Methanobacteriati</taxon>
        <taxon>Methanobacteriota</taxon>
        <taxon>Stenosarchaea group</taxon>
        <taxon>Halobacteria</taxon>
        <taxon>Halobacteriales</taxon>
        <taxon>Natrialbaceae</taxon>
        <taxon>Natribaculum</taxon>
    </lineage>
</organism>
<protein>
    <submittedName>
        <fullName evidence="5">O-methyltransferase</fullName>
        <ecNumber evidence="5">2.1.1.-</ecNumber>
    </submittedName>
</protein>
<proteinExistence type="predicted"/>
<evidence type="ECO:0000313" key="5">
    <source>
        <dbReference type="EMBL" id="MFC4249297.1"/>
    </source>
</evidence>
<reference evidence="5 6" key="1">
    <citation type="journal article" date="2014" name="Int. J. Syst. Evol. Microbiol.">
        <title>Complete genome sequence of Corynebacterium casei LMG S-19264T (=DSM 44701T), isolated from a smear-ripened cheese.</title>
        <authorList>
            <consortium name="US DOE Joint Genome Institute (JGI-PGF)"/>
            <person name="Walter F."/>
            <person name="Albersmeier A."/>
            <person name="Kalinowski J."/>
            <person name="Ruckert C."/>
        </authorList>
    </citation>
    <scope>NUCLEOTIDE SEQUENCE [LARGE SCALE GENOMIC DNA]</scope>
    <source>
        <strain evidence="5 6">IBRC-M 10912</strain>
    </source>
</reference>
<evidence type="ECO:0000256" key="1">
    <source>
        <dbReference type="ARBA" id="ARBA00022603"/>
    </source>
</evidence>
<comment type="caution">
    <text evidence="5">The sequence shown here is derived from an EMBL/GenBank/DDBJ whole genome shotgun (WGS) entry which is preliminary data.</text>
</comment>
<dbReference type="GO" id="GO:0008168">
    <property type="term" value="F:methyltransferase activity"/>
    <property type="evidence" value="ECO:0007669"/>
    <property type="project" value="UniProtKB-KW"/>
</dbReference>
<evidence type="ECO:0000313" key="6">
    <source>
        <dbReference type="Proteomes" id="UP001595821"/>
    </source>
</evidence>
<dbReference type="SUPFAM" id="SSF53335">
    <property type="entry name" value="S-adenosyl-L-methionine-dependent methyltransferases"/>
    <property type="match status" value="1"/>
</dbReference>
<dbReference type="GeneID" id="71855710"/>
<gene>
    <name evidence="5" type="ORF">ACFOZ7_20595</name>
</gene>
<dbReference type="Pfam" id="PF01596">
    <property type="entry name" value="Methyltransf_3"/>
    <property type="match status" value="1"/>
</dbReference>
<evidence type="ECO:0000256" key="4">
    <source>
        <dbReference type="SAM" id="MobiDB-lite"/>
    </source>
</evidence>